<evidence type="ECO:0000256" key="2">
    <source>
        <dbReference type="ARBA" id="ARBA00023002"/>
    </source>
</evidence>
<dbReference type="AlphaFoldDB" id="A0A6A5W048"/>
<keyword evidence="1" id="KW-0285">Flavoprotein</keyword>
<dbReference type="InterPro" id="IPR036188">
    <property type="entry name" value="FAD/NAD-bd_sf"/>
</dbReference>
<evidence type="ECO:0000313" key="4">
    <source>
        <dbReference type="EMBL" id="KAF1980456.1"/>
    </source>
</evidence>
<dbReference type="Gene3D" id="1.10.405.20">
    <property type="match status" value="1"/>
</dbReference>
<name>A0A6A5W048_9PLEO</name>
<evidence type="ECO:0000256" key="1">
    <source>
        <dbReference type="ARBA" id="ARBA00022630"/>
    </source>
</evidence>
<dbReference type="InterPro" id="IPR003953">
    <property type="entry name" value="FAD-dep_OxRdtase_2_FAD-bd"/>
</dbReference>
<dbReference type="Gene3D" id="3.30.70.1990">
    <property type="match status" value="1"/>
</dbReference>
<dbReference type="Pfam" id="PF00890">
    <property type="entry name" value="FAD_binding_2"/>
    <property type="match status" value="1"/>
</dbReference>
<feature type="domain" description="FAD-dependent oxidoreductase 2 FAD-binding" evidence="3">
    <location>
        <begin position="34"/>
        <end position="71"/>
    </location>
</feature>
<dbReference type="GO" id="GO:0016491">
    <property type="term" value="F:oxidoreductase activity"/>
    <property type="evidence" value="ECO:0007669"/>
    <property type="project" value="UniProtKB-KW"/>
</dbReference>
<sequence length="462" mass="50394">MPLVNRDQKHYPGLAQTTNYNLSSFKAAEIITRDVVVIGGGSAGTYSAIAIKDKGKSVVFVEIKNRLRSRTETYKDPKSGRGIDIGVIVWYVTPRVGSEPNTTGAVFDLKTGRGLNAPPPNQTAIGIAFQIYTQQLLKYPELDAGMFLPDPAPDDLVMPFGQFASKYGIEAALPTMYSFGAGVGDILATPTVEVMRAWGLSLISSLQGGFLTTARHNNSELYGKAQTELLAAKSLLLRSRVVYTERSTSGVRLVVKTPTGNKLIKAKRLLITIPPKVEILKRFNLTTQETSVFKKFLNTGYYTSVVKNTGLPDTLSVTNFSPDSPYGIPKMPAVYTIGSSVYTPGLKLAFYGAPLTNVTSSLPAKTVKDAIIASIKRQQTANPANPTSFNQTTPTFAEYHSHAPFWLQAKAVDIKAGFYKKLYALQGIRSTFWTGGAWRAQDSSDIWRFTAEQVLPKVLKGL</sequence>
<protein>
    <submittedName>
        <fullName evidence="4">Amine oxidase, flavin-containing superfamily</fullName>
    </submittedName>
</protein>
<evidence type="ECO:0000259" key="3">
    <source>
        <dbReference type="Pfam" id="PF00890"/>
    </source>
</evidence>
<dbReference type="Proteomes" id="UP000800036">
    <property type="component" value="Unassembled WGS sequence"/>
</dbReference>
<dbReference type="SUPFAM" id="SSF51905">
    <property type="entry name" value="FAD/NAD(P)-binding domain"/>
    <property type="match status" value="1"/>
</dbReference>
<keyword evidence="5" id="KW-1185">Reference proteome</keyword>
<gene>
    <name evidence="4" type="ORF">BU23DRAFT_586092</name>
</gene>
<dbReference type="OrthoDB" id="68575at2759"/>
<keyword evidence="2" id="KW-0560">Oxidoreductase</keyword>
<reference evidence="4" key="1">
    <citation type="journal article" date="2020" name="Stud. Mycol.">
        <title>101 Dothideomycetes genomes: a test case for predicting lifestyles and emergence of pathogens.</title>
        <authorList>
            <person name="Haridas S."/>
            <person name="Albert R."/>
            <person name="Binder M."/>
            <person name="Bloem J."/>
            <person name="Labutti K."/>
            <person name="Salamov A."/>
            <person name="Andreopoulos B."/>
            <person name="Baker S."/>
            <person name="Barry K."/>
            <person name="Bills G."/>
            <person name="Bluhm B."/>
            <person name="Cannon C."/>
            <person name="Castanera R."/>
            <person name="Culley D."/>
            <person name="Daum C."/>
            <person name="Ezra D."/>
            <person name="Gonzalez J."/>
            <person name="Henrissat B."/>
            <person name="Kuo A."/>
            <person name="Liang C."/>
            <person name="Lipzen A."/>
            <person name="Lutzoni F."/>
            <person name="Magnuson J."/>
            <person name="Mondo S."/>
            <person name="Nolan M."/>
            <person name="Ohm R."/>
            <person name="Pangilinan J."/>
            <person name="Park H.-J."/>
            <person name="Ramirez L."/>
            <person name="Alfaro M."/>
            <person name="Sun H."/>
            <person name="Tritt A."/>
            <person name="Yoshinaga Y."/>
            <person name="Zwiers L.-H."/>
            <person name="Turgeon B."/>
            <person name="Goodwin S."/>
            <person name="Spatafora J."/>
            <person name="Crous P."/>
            <person name="Grigoriev I."/>
        </authorList>
    </citation>
    <scope>NUCLEOTIDE SEQUENCE</scope>
    <source>
        <strain evidence="4">CBS 107.79</strain>
    </source>
</reference>
<evidence type="ECO:0000313" key="5">
    <source>
        <dbReference type="Proteomes" id="UP000800036"/>
    </source>
</evidence>
<proteinExistence type="predicted"/>
<organism evidence="4 5">
    <name type="scientific">Bimuria novae-zelandiae CBS 107.79</name>
    <dbReference type="NCBI Taxonomy" id="1447943"/>
    <lineage>
        <taxon>Eukaryota</taxon>
        <taxon>Fungi</taxon>
        <taxon>Dikarya</taxon>
        <taxon>Ascomycota</taxon>
        <taxon>Pezizomycotina</taxon>
        <taxon>Dothideomycetes</taxon>
        <taxon>Pleosporomycetidae</taxon>
        <taxon>Pleosporales</taxon>
        <taxon>Massarineae</taxon>
        <taxon>Didymosphaeriaceae</taxon>
        <taxon>Bimuria</taxon>
    </lineage>
</organism>
<accession>A0A6A5W048</accession>
<dbReference type="Gene3D" id="3.50.50.60">
    <property type="entry name" value="FAD/NAD(P)-binding domain"/>
    <property type="match status" value="1"/>
</dbReference>
<dbReference type="EMBL" id="ML976656">
    <property type="protein sequence ID" value="KAF1980456.1"/>
    <property type="molecule type" value="Genomic_DNA"/>
</dbReference>